<name>A0ABV5FX26_9MICC</name>
<keyword evidence="3" id="KW-1185">Reference proteome</keyword>
<dbReference type="EMBL" id="JBHMFI010000001">
    <property type="protein sequence ID" value="MFB9071185.1"/>
    <property type="molecule type" value="Genomic_DNA"/>
</dbReference>
<evidence type="ECO:0000313" key="3">
    <source>
        <dbReference type="Proteomes" id="UP001589575"/>
    </source>
</evidence>
<protein>
    <submittedName>
        <fullName evidence="2">Uncharacterized protein</fullName>
    </submittedName>
</protein>
<sequence>MDPGPPSLGPGRPRAPQRPRFPGQPRFESSFPPRTQSTHRSRRRACVRVRVRVRPRCRLCSEPQSRRLCSEPRRRFLYRCPRPCAGLCAGWWHRRRWSAGPHAGDP</sequence>
<organism evidence="2 3">
    <name type="scientific">Citricoccus parietis</name>
    <dbReference type="NCBI Taxonomy" id="592307"/>
    <lineage>
        <taxon>Bacteria</taxon>
        <taxon>Bacillati</taxon>
        <taxon>Actinomycetota</taxon>
        <taxon>Actinomycetes</taxon>
        <taxon>Micrococcales</taxon>
        <taxon>Micrococcaceae</taxon>
        <taxon>Citricoccus</taxon>
    </lineage>
</organism>
<accession>A0ABV5FX26</accession>
<dbReference type="Proteomes" id="UP001589575">
    <property type="component" value="Unassembled WGS sequence"/>
</dbReference>
<proteinExistence type="predicted"/>
<gene>
    <name evidence="2" type="ORF">ACFFX0_08250</name>
</gene>
<feature type="compositionally biased region" description="Low complexity" evidence="1">
    <location>
        <begin position="9"/>
        <end position="27"/>
    </location>
</feature>
<evidence type="ECO:0000256" key="1">
    <source>
        <dbReference type="SAM" id="MobiDB-lite"/>
    </source>
</evidence>
<feature type="region of interest" description="Disordered" evidence="1">
    <location>
        <begin position="1"/>
        <end position="45"/>
    </location>
</feature>
<reference evidence="2 3" key="1">
    <citation type="submission" date="2024-09" db="EMBL/GenBank/DDBJ databases">
        <authorList>
            <person name="Sun Q."/>
            <person name="Mori K."/>
        </authorList>
    </citation>
    <scope>NUCLEOTIDE SEQUENCE [LARGE SCALE GENOMIC DNA]</scope>
    <source>
        <strain evidence="2 3">CCM 7609</strain>
    </source>
</reference>
<comment type="caution">
    <text evidence="2">The sequence shown here is derived from an EMBL/GenBank/DDBJ whole genome shotgun (WGS) entry which is preliminary data.</text>
</comment>
<evidence type="ECO:0000313" key="2">
    <source>
        <dbReference type="EMBL" id="MFB9071185.1"/>
    </source>
</evidence>